<proteinExistence type="inferred from homology"/>
<dbReference type="PROSITE" id="PS51318">
    <property type="entry name" value="TAT"/>
    <property type="match status" value="1"/>
</dbReference>
<keyword evidence="5" id="KW-0812">Transmembrane</keyword>
<accession>A0A160TT86</accession>
<feature type="transmembrane region" description="Helical" evidence="5">
    <location>
        <begin position="21"/>
        <end position="38"/>
    </location>
</feature>
<feature type="domain" description="Solute-binding protein family 5" evidence="6">
    <location>
        <begin position="95"/>
        <end position="444"/>
    </location>
</feature>
<keyword evidence="5" id="KW-0472">Membrane</keyword>
<dbReference type="EMBL" id="CZRL01000087">
    <property type="protein sequence ID" value="CUS52759.1"/>
    <property type="molecule type" value="Genomic_DNA"/>
</dbReference>
<gene>
    <name evidence="7" type="ORF">MGWOODY_XGa2653</name>
</gene>
<keyword evidence="4" id="KW-0732">Signal</keyword>
<dbReference type="InterPro" id="IPR030678">
    <property type="entry name" value="Peptide/Ni-bd"/>
</dbReference>
<dbReference type="Gene3D" id="3.40.190.10">
    <property type="entry name" value="Periplasmic binding protein-like II"/>
    <property type="match status" value="1"/>
</dbReference>
<reference evidence="7" key="1">
    <citation type="submission" date="2015-10" db="EMBL/GenBank/DDBJ databases">
        <authorList>
            <person name="Gilbert D.G."/>
        </authorList>
    </citation>
    <scope>NUCLEOTIDE SEQUENCE</scope>
</reference>
<comment type="similarity">
    <text evidence="2">Belongs to the bacterial solute-binding protein 5 family.</text>
</comment>
<dbReference type="GO" id="GO:0030313">
    <property type="term" value="C:cell envelope"/>
    <property type="evidence" value="ECO:0007669"/>
    <property type="project" value="UniProtKB-SubCell"/>
</dbReference>
<dbReference type="GO" id="GO:0042597">
    <property type="term" value="C:periplasmic space"/>
    <property type="evidence" value="ECO:0007669"/>
    <property type="project" value="UniProtKB-ARBA"/>
</dbReference>
<evidence type="ECO:0000259" key="6">
    <source>
        <dbReference type="Pfam" id="PF00496"/>
    </source>
</evidence>
<dbReference type="PIRSF" id="PIRSF002741">
    <property type="entry name" value="MppA"/>
    <property type="match status" value="1"/>
</dbReference>
<dbReference type="GO" id="GO:1904680">
    <property type="term" value="F:peptide transmembrane transporter activity"/>
    <property type="evidence" value="ECO:0007669"/>
    <property type="project" value="TreeGrafter"/>
</dbReference>
<dbReference type="CDD" id="cd08503">
    <property type="entry name" value="PBP2_NikA_DppA_OppA_like_17"/>
    <property type="match status" value="1"/>
</dbReference>
<comment type="subcellular location">
    <subcellularLocation>
        <location evidence="1">Cell envelope</location>
    </subcellularLocation>
</comment>
<dbReference type="Pfam" id="PF00496">
    <property type="entry name" value="SBP_bac_5"/>
    <property type="match status" value="1"/>
</dbReference>
<dbReference type="InterPro" id="IPR006311">
    <property type="entry name" value="TAT_signal"/>
</dbReference>
<dbReference type="AlphaFoldDB" id="A0A160TT86"/>
<evidence type="ECO:0000256" key="2">
    <source>
        <dbReference type="ARBA" id="ARBA00005695"/>
    </source>
</evidence>
<name>A0A160TT86_9ZZZZ</name>
<dbReference type="Gene3D" id="3.90.76.10">
    <property type="entry name" value="Dipeptide-binding Protein, Domain 1"/>
    <property type="match status" value="1"/>
</dbReference>
<organism evidence="7">
    <name type="scientific">hydrothermal vent metagenome</name>
    <dbReference type="NCBI Taxonomy" id="652676"/>
    <lineage>
        <taxon>unclassified sequences</taxon>
        <taxon>metagenomes</taxon>
        <taxon>ecological metagenomes</taxon>
    </lineage>
</organism>
<dbReference type="GO" id="GO:0043190">
    <property type="term" value="C:ATP-binding cassette (ABC) transporter complex"/>
    <property type="evidence" value="ECO:0007669"/>
    <property type="project" value="InterPro"/>
</dbReference>
<dbReference type="GO" id="GO:0015833">
    <property type="term" value="P:peptide transport"/>
    <property type="evidence" value="ECO:0007669"/>
    <property type="project" value="TreeGrafter"/>
</dbReference>
<evidence type="ECO:0000256" key="5">
    <source>
        <dbReference type="SAM" id="Phobius"/>
    </source>
</evidence>
<dbReference type="SUPFAM" id="SSF53850">
    <property type="entry name" value="Periplasmic binding protein-like II"/>
    <property type="match status" value="1"/>
</dbReference>
<dbReference type="PANTHER" id="PTHR30290:SF10">
    <property type="entry name" value="PERIPLASMIC OLIGOPEPTIDE-BINDING PROTEIN-RELATED"/>
    <property type="match status" value="1"/>
</dbReference>
<evidence type="ECO:0000256" key="4">
    <source>
        <dbReference type="ARBA" id="ARBA00022729"/>
    </source>
</evidence>
<evidence type="ECO:0000256" key="3">
    <source>
        <dbReference type="ARBA" id="ARBA00022448"/>
    </source>
</evidence>
<keyword evidence="3" id="KW-0813">Transport</keyword>
<keyword evidence="5" id="KW-1133">Transmembrane helix</keyword>
<evidence type="ECO:0000256" key="1">
    <source>
        <dbReference type="ARBA" id="ARBA00004196"/>
    </source>
</evidence>
<dbReference type="Gene3D" id="3.10.105.10">
    <property type="entry name" value="Dipeptide-binding Protein, Domain 3"/>
    <property type="match status" value="1"/>
</dbReference>
<protein>
    <submittedName>
        <fullName evidence="7">Oligopeptide ABC transporter, periplasmic oligopeptide-binding protein OppA (TC 3.A.1.5.1)</fullName>
    </submittedName>
</protein>
<sequence>MAEPERLKIKLERGKITRREFLSRVSAMGLVATAPALYTSTAMAGPKKGGRLRSAVAHGSTTDMLDPATYENGFMSTVGYALQNHLGEVDETGAMVPELAESWEVSNGAKTWAFNLRQGVEFHNGKTLDSDDVIASFQHHMGDDTKSPAKGLLEQVESMRKDGPNQVIFELTGGNADFAYIAADYHIAIKAAKDGKIEANDGIGTSGYVLKDFDPGVRCFMTRNPNYWKEGRAHFDEVEMLSVIDPAARTNALTTGEVDVMDRVDLKTAHLLAREAGVRVEETTGTKHYTFPMRTDTPPFDDNNVRMALKHALNREEIVEKVLFGHGVVGNDHPIAPSNPFHAATLEQRTYDPDKAKFYADKAGGSIKVQLSAADAAFPGAVDAAVLYRESAAVAGIDIEVVREPNDGYWSNVWMKKPWCACYWGGRPTEDWMFSTAYKGGGSWNDTFWTHELFDHLLIEARAETDQEIRRQMYFTMQQIVRDQGGVVVPMFANYVFAMADKVQHGPLAGNWDMDGTKYIEKWWFA</sequence>
<dbReference type="PANTHER" id="PTHR30290">
    <property type="entry name" value="PERIPLASMIC BINDING COMPONENT OF ABC TRANSPORTER"/>
    <property type="match status" value="1"/>
</dbReference>
<dbReference type="InterPro" id="IPR039424">
    <property type="entry name" value="SBP_5"/>
</dbReference>
<dbReference type="InterPro" id="IPR000914">
    <property type="entry name" value="SBP_5_dom"/>
</dbReference>
<evidence type="ECO:0000313" key="7">
    <source>
        <dbReference type="EMBL" id="CUS52759.1"/>
    </source>
</evidence>